<evidence type="ECO:0000313" key="3">
    <source>
        <dbReference type="EMBL" id="BBZ33736.1"/>
    </source>
</evidence>
<proteinExistence type="predicted"/>
<dbReference type="SUPFAM" id="SSF54637">
    <property type="entry name" value="Thioesterase/thiol ester dehydrase-isomerase"/>
    <property type="match status" value="1"/>
</dbReference>
<organism evidence="3 4">
    <name type="scientific">Mycolicibacterium confluentis</name>
    <dbReference type="NCBI Taxonomy" id="28047"/>
    <lineage>
        <taxon>Bacteria</taxon>
        <taxon>Bacillati</taxon>
        <taxon>Actinomycetota</taxon>
        <taxon>Actinomycetes</taxon>
        <taxon>Mycobacteriales</taxon>
        <taxon>Mycobacteriaceae</taxon>
        <taxon>Mycolicibacterium</taxon>
    </lineage>
</organism>
<feature type="domain" description="Acyl-CoA thioesterase-like C-terminal" evidence="2">
    <location>
        <begin position="142"/>
        <end position="247"/>
    </location>
</feature>
<evidence type="ECO:0000259" key="1">
    <source>
        <dbReference type="Pfam" id="PF13622"/>
    </source>
</evidence>
<dbReference type="OrthoDB" id="4968093at2"/>
<dbReference type="InterPro" id="IPR029069">
    <property type="entry name" value="HotDog_dom_sf"/>
</dbReference>
<keyword evidence="4" id="KW-1185">Reference proteome</keyword>
<dbReference type="InterPro" id="IPR042171">
    <property type="entry name" value="Acyl-CoA_hotdog"/>
</dbReference>
<reference evidence="3" key="1">
    <citation type="journal article" date="2019" name="Emerg. Microbes Infect.">
        <title>Comprehensive subspecies identification of 175 nontuberculous mycobacteria species based on 7547 genomic profiles.</title>
        <authorList>
            <person name="Matsumoto Y."/>
            <person name="Kinjo T."/>
            <person name="Motooka D."/>
            <person name="Nabeya D."/>
            <person name="Jung N."/>
            <person name="Uechi K."/>
            <person name="Horii T."/>
            <person name="Iida T."/>
            <person name="Fujita J."/>
            <person name="Nakamura S."/>
        </authorList>
    </citation>
    <scope>NUCLEOTIDE SEQUENCE [LARGE SCALE GENOMIC DNA]</scope>
    <source>
        <strain evidence="3">JCM 13671</strain>
    </source>
</reference>
<sequence length="272" mass="29303">MIERPAHFNQVDGAFLPNRYAHSHWGDDHLNGPAVVGLAARTLENQFGADDLHPARLTVDLLRPARGVATRVDTRLVRDGRRIRSAEADVVQGEVTVARATLVLYRRSTPPPGELWTSDTDFTPPVDFNAADESTAPYTGSDELGWTRKVGDHQNASRTRFFDRGLNVVAGVDNSPFVRATMIAEQTSLTTHLGSRGIGYINGDVTVALSRLPRDSWIGIQADSHFAAEGISVGSATLFDSAGPFGTGLVTALANPAAQINFAAETFQGLRI</sequence>
<evidence type="ECO:0000313" key="4">
    <source>
        <dbReference type="Proteomes" id="UP000466931"/>
    </source>
</evidence>
<dbReference type="InterPro" id="IPR049450">
    <property type="entry name" value="ACOT8-like_C"/>
</dbReference>
<feature type="domain" description="Acyl-CoA thioesterase-like N-terminal HotDog" evidence="1">
    <location>
        <begin position="22"/>
        <end position="103"/>
    </location>
</feature>
<dbReference type="Pfam" id="PF13622">
    <property type="entry name" value="4HBT_3"/>
    <property type="match status" value="1"/>
</dbReference>
<protein>
    <submittedName>
        <fullName evidence="3">Thioesterase</fullName>
    </submittedName>
</protein>
<name>A0A7I7XWQ6_9MYCO</name>
<evidence type="ECO:0000259" key="2">
    <source>
        <dbReference type="Pfam" id="PF20789"/>
    </source>
</evidence>
<accession>A0A7I7XWQ6</accession>
<reference evidence="3" key="2">
    <citation type="submission" date="2020-02" db="EMBL/GenBank/DDBJ databases">
        <authorList>
            <person name="Matsumoto Y."/>
            <person name="Motooka D."/>
            <person name="Nakamura S."/>
        </authorList>
    </citation>
    <scope>NUCLEOTIDE SEQUENCE</scope>
    <source>
        <strain evidence="3">JCM 13671</strain>
    </source>
</reference>
<dbReference type="RefSeq" id="WP_085151090.1">
    <property type="nucleotide sequence ID" value="NZ_AP022612.1"/>
</dbReference>
<dbReference type="EMBL" id="AP022612">
    <property type="protein sequence ID" value="BBZ33736.1"/>
    <property type="molecule type" value="Genomic_DNA"/>
</dbReference>
<dbReference type="InterPro" id="IPR049449">
    <property type="entry name" value="TesB_ACOT8-like_N"/>
</dbReference>
<dbReference type="Proteomes" id="UP000466931">
    <property type="component" value="Chromosome"/>
</dbReference>
<dbReference type="AlphaFoldDB" id="A0A7I7XWQ6"/>
<dbReference type="Pfam" id="PF20789">
    <property type="entry name" value="4HBT_3C"/>
    <property type="match status" value="1"/>
</dbReference>
<gene>
    <name evidence="3" type="ORF">MCNF_23410</name>
</gene>
<dbReference type="Gene3D" id="2.40.160.210">
    <property type="entry name" value="Acyl-CoA thioesterase, double hotdog domain"/>
    <property type="match status" value="1"/>
</dbReference>